<evidence type="ECO:0000259" key="7">
    <source>
        <dbReference type="Pfam" id="PF00482"/>
    </source>
</evidence>
<evidence type="ECO:0000313" key="8">
    <source>
        <dbReference type="EMBL" id="NYI80030.1"/>
    </source>
</evidence>
<gene>
    <name evidence="8" type="ORF">BJ988_004678</name>
</gene>
<name>A0A7Z0IUJ3_9ACTN</name>
<sequence>MTAWVAAIALGLGLAAALLPAPTPRLPGVGAVVEEDRDDPGGWMMRWRLLLALLAAGAVYSFVGGAVGAVLAAPAGAVCWLVIGRVEPADVRREREAAKAELPALVRLLSAALSSGAAPAEALVAVAAALPGPAGARLLPAASRLRLGADPEKTWRTLVDDPALAPLGRALARAQATGAPVATTVERLADDLTRNARAEVEDRARAVGVKAAVPLGICLLPAFLLLGVVPVVGGLLVNLGI</sequence>
<dbReference type="PANTHER" id="PTHR35007">
    <property type="entry name" value="INTEGRAL MEMBRANE PROTEIN-RELATED"/>
    <property type="match status" value="1"/>
</dbReference>
<dbReference type="Pfam" id="PF00482">
    <property type="entry name" value="T2SSF"/>
    <property type="match status" value="1"/>
</dbReference>
<evidence type="ECO:0000313" key="9">
    <source>
        <dbReference type="Proteomes" id="UP000564496"/>
    </source>
</evidence>
<keyword evidence="3 6" id="KW-0812">Transmembrane</keyword>
<accession>A0A7Z0IUJ3</accession>
<dbReference type="RefSeq" id="WP_179660260.1">
    <property type="nucleotide sequence ID" value="NZ_JACBZR010000001.1"/>
</dbReference>
<keyword evidence="2" id="KW-1003">Cell membrane</keyword>
<evidence type="ECO:0000256" key="6">
    <source>
        <dbReference type="SAM" id="Phobius"/>
    </source>
</evidence>
<evidence type="ECO:0000256" key="3">
    <source>
        <dbReference type="ARBA" id="ARBA00022692"/>
    </source>
</evidence>
<dbReference type="Proteomes" id="UP000564496">
    <property type="component" value="Unassembled WGS sequence"/>
</dbReference>
<evidence type="ECO:0000256" key="4">
    <source>
        <dbReference type="ARBA" id="ARBA00022989"/>
    </source>
</evidence>
<dbReference type="AlphaFoldDB" id="A0A7Z0IUJ3"/>
<feature type="transmembrane region" description="Helical" evidence="6">
    <location>
        <begin position="211"/>
        <end position="237"/>
    </location>
</feature>
<organism evidence="8 9">
    <name type="scientific">Nocardioides panzhihuensis</name>
    <dbReference type="NCBI Taxonomy" id="860243"/>
    <lineage>
        <taxon>Bacteria</taxon>
        <taxon>Bacillati</taxon>
        <taxon>Actinomycetota</taxon>
        <taxon>Actinomycetes</taxon>
        <taxon>Propionibacteriales</taxon>
        <taxon>Nocardioidaceae</taxon>
        <taxon>Nocardioides</taxon>
    </lineage>
</organism>
<protein>
    <submittedName>
        <fullName evidence="8">Flp pilus assembly protein TadB</fullName>
    </submittedName>
</protein>
<comment type="caution">
    <text evidence="8">The sequence shown here is derived from an EMBL/GenBank/DDBJ whole genome shotgun (WGS) entry which is preliminary data.</text>
</comment>
<proteinExistence type="predicted"/>
<dbReference type="InterPro" id="IPR018076">
    <property type="entry name" value="T2SS_GspF_dom"/>
</dbReference>
<dbReference type="EMBL" id="JACBZR010000001">
    <property type="protein sequence ID" value="NYI80030.1"/>
    <property type="molecule type" value="Genomic_DNA"/>
</dbReference>
<dbReference type="PANTHER" id="PTHR35007:SF3">
    <property type="entry name" value="POSSIBLE CONSERVED ALANINE RICH MEMBRANE PROTEIN"/>
    <property type="match status" value="1"/>
</dbReference>
<keyword evidence="4 6" id="KW-1133">Transmembrane helix</keyword>
<feature type="domain" description="Type II secretion system protein GspF" evidence="7">
    <location>
        <begin position="106"/>
        <end position="227"/>
    </location>
</feature>
<keyword evidence="5 6" id="KW-0472">Membrane</keyword>
<evidence type="ECO:0000256" key="1">
    <source>
        <dbReference type="ARBA" id="ARBA00004651"/>
    </source>
</evidence>
<evidence type="ECO:0000256" key="2">
    <source>
        <dbReference type="ARBA" id="ARBA00022475"/>
    </source>
</evidence>
<feature type="transmembrane region" description="Helical" evidence="6">
    <location>
        <begin position="51"/>
        <end position="83"/>
    </location>
</feature>
<evidence type="ECO:0000256" key="5">
    <source>
        <dbReference type="ARBA" id="ARBA00023136"/>
    </source>
</evidence>
<reference evidence="8 9" key="1">
    <citation type="submission" date="2020-07" db="EMBL/GenBank/DDBJ databases">
        <title>Sequencing the genomes of 1000 actinobacteria strains.</title>
        <authorList>
            <person name="Klenk H.-P."/>
        </authorList>
    </citation>
    <scope>NUCLEOTIDE SEQUENCE [LARGE SCALE GENOMIC DNA]</scope>
    <source>
        <strain evidence="8 9">DSM 26487</strain>
    </source>
</reference>
<comment type="subcellular location">
    <subcellularLocation>
        <location evidence="1">Cell membrane</location>
        <topology evidence="1">Multi-pass membrane protein</topology>
    </subcellularLocation>
</comment>
<keyword evidence="9" id="KW-1185">Reference proteome</keyword>
<dbReference type="GO" id="GO:0005886">
    <property type="term" value="C:plasma membrane"/>
    <property type="evidence" value="ECO:0007669"/>
    <property type="project" value="UniProtKB-SubCell"/>
</dbReference>